<gene>
    <name evidence="1" type="ORF">GCM10009681_08070</name>
</gene>
<protein>
    <submittedName>
        <fullName evidence="1">Uncharacterized protein</fullName>
    </submittedName>
</protein>
<dbReference type="EMBL" id="BAAALS010000003">
    <property type="protein sequence ID" value="GAA1739608.1"/>
    <property type="molecule type" value="Genomic_DNA"/>
</dbReference>
<dbReference type="RefSeq" id="WP_344076933.1">
    <property type="nucleotide sequence ID" value="NZ_BAAALS010000003.1"/>
</dbReference>
<comment type="caution">
    <text evidence="1">The sequence shown here is derived from an EMBL/GenBank/DDBJ whole genome shotgun (WGS) entry which is preliminary data.</text>
</comment>
<accession>A0ABN2JUV1</accession>
<keyword evidence="2" id="KW-1185">Reference proteome</keyword>
<evidence type="ECO:0000313" key="2">
    <source>
        <dbReference type="Proteomes" id="UP001500655"/>
    </source>
</evidence>
<sequence>MTNLDILQTHVNSALLETIMCGSAAATSDLADTDLLVLDLDACTDVTPAWTYCG</sequence>
<dbReference type="Proteomes" id="UP001500655">
    <property type="component" value="Unassembled WGS sequence"/>
</dbReference>
<evidence type="ECO:0000313" key="1">
    <source>
        <dbReference type="EMBL" id="GAA1739608.1"/>
    </source>
</evidence>
<organism evidence="1 2">
    <name type="scientific">Luedemannella helvata</name>
    <dbReference type="NCBI Taxonomy" id="349315"/>
    <lineage>
        <taxon>Bacteria</taxon>
        <taxon>Bacillati</taxon>
        <taxon>Actinomycetota</taxon>
        <taxon>Actinomycetes</taxon>
        <taxon>Micromonosporales</taxon>
        <taxon>Micromonosporaceae</taxon>
        <taxon>Luedemannella</taxon>
    </lineage>
</organism>
<reference evidence="1 2" key="1">
    <citation type="journal article" date="2019" name="Int. J. Syst. Evol. Microbiol.">
        <title>The Global Catalogue of Microorganisms (GCM) 10K type strain sequencing project: providing services to taxonomists for standard genome sequencing and annotation.</title>
        <authorList>
            <consortium name="The Broad Institute Genomics Platform"/>
            <consortium name="The Broad Institute Genome Sequencing Center for Infectious Disease"/>
            <person name="Wu L."/>
            <person name="Ma J."/>
        </authorList>
    </citation>
    <scope>NUCLEOTIDE SEQUENCE [LARGE SCALE GENOMIC DNA]</scope>
    <source>
        <strain evidence="1 2">JCM 13249</strain>
    </source>
</reference>
<name>A0ABN2JUV1_9ACTN</name>
<proteinExistence type="predicted"/>